<organism evidence="6 7">
    <name type="scientific">Bursaphelenchus okinawaensis</name>
    <dbReference type="NCBI Taxonomy" id="465554"/>
    <lineage>
        <taxon>Eukaryota</taxon>
        <taxon>Metazoa</taxon>
        <taxon>Ecdysozoa</taxon>
        <taxon>Nematoda</taxon>
        <taxon>Chromadorea</taxon>
        <taxon>Rhabditida</taxon>
        <taxon>Tylenchina</taxon>
        <taxon>Tylenchomorpha</taxon>
        <taxon>Aphelenchoidea</taxon>
        <taxon>Aphelenchoididae</taxon>
        <taxon>Bursaphelenchus</taxon>
    </lineage>
</organism>
<evidence type="ECO:0000313" key="7">
    <source>
        <dbReference type="Proteomes" id="UP000614601"/>
    </source>
</evidence>
<protein>
    <recommendedName>
        <fullName evidence="8">Membrane transporter protein</fullName>
    </recommendedName>
</protein>
<feature type="transmembrane region" description="Helical" evidence="5">
    <location>
        <begin position="123"/>
        <end position="142"/>
    </location>
</feature>
<accession>A0A811K567</accession>
<evidence type="ECO:0000256" key="1">
    <source>
        <dbReference type="ARBA" id="ARBA00004141"/>
    </source>
</evidence>
<dbReference type="PANTHER" id="PTHR31154">
    <property type="entry name" value="MEMBRANE TRANSPORTER PROTEIN"/>
    <property type="match status" value="1"/>
</dbReference>
<comment type="subcellular location">
    <subcellularLocation>
        <location evidence="1">Membrane</location>
        <topology evidence="1">Multi-pass membrane protein</topology>
    </subcellularLocation>
</comment>
<feature type="transmembrane region" description="Helical" evidence="5">
    <location>
        <begin position="338"/>
        <end position="357"/>
    </location>
</feature>
<keyword evidence="3 5" id="KW-1133">Transmembrane helix</keyword>
<dbReference type="Pfam" id="PF01925">
    <property type="entry name" value="TauE"/>
    <property type="match status" value="1"/>
</dbReference>
<dbReference type="EMBL" id="CAJFDH010000002">
    <property type="protein sequence ID" value="CAD5210548.1"/>
    <property type="molecule type" value="Genomic_DNA"/>
</dbReference>
<feature type="transmembrane region" description="Helical" evidence="5">
    <location>
        <begin position="214"/>
        <end position="247"/>
    </location>
</feature>
<dbReference type="OrthoDB" id="5979356at2759"/>
<feature type="transmembrane region" description="Helical" evidence="5">
    <location>
        <begin position="148"/>
        <end position="166"/>
    </location>
</feature>
<evidence type="ECO:0008006" key="8">
    <source>
        <dbReference type="Google" id="ProtNLM"/>
    </source>
</evidence>
<dbReference type="Proteomes" id="UP000783686">
    <property type="component" value="Unassembled WGS sequence"/>
</dbReference>
<evidence type="ECO:0000256" key="5">
    <source>
        <dbReference type="SAM" id="Phobius"/>
    </source>
</evidence>
<dbReference type="InterPro" id="IPR002781">
    <property type="entry name" value="TM_pro_TauE-like"/>
</dbReference>
<keyword evidence="7" id="KW-1185">Reference proteome</keyword>
<gene>
    <name evidence="6" type="ORF">BOKJ2_LOCUS3249</name>
</gene>
<dbReference type="Proteomes" id="UP000614601">
    <property type="component" value="Unassembled WGS sequence"/>
</dbReference>
<evidence type="ECO:0000313" key="6">
    <source>
        <dbReference type="EMBL" id="CAD5210548.1"/>
    </source>
</evidence>
<dbReference type="PANTHER" id="PTHR31154:SF4">
    <property type="entry name" value="MEMBRANE TRANSPORTER PROTEIN"/>
    <property type="match status" value="1"/>
</dbReference>
<keyword evidence="4 5" id="KW-0472">Membrane</keyword>
<evidence type="ECO:0000256" key="3">
    <source>
        <dbReference type="ARBA" id="ARBA00022989"/>
    </source>
</evidence>
<evidence type="ECO:0000256" key="4">
    <source>
        <dbReference type="ARBA" id="ARBA00023136"/>
    </source>
</evidence>
<feature type="transmembrane region" description="Helical" evidence="5">
    <location>
        <begin position="178"/>
        <end position="194"/>
    </location>
</feature>
<reference evidence="6" key="1">
    <citation type="submission" date="2020-09" db="EMBL/GenBank/DDBJ databases">
        <authorList>
            <person name="Kikuchi T."/>
        </authorList>
    </citation>
    <scope>NUCLEOTIDE SEQUENCE</scope>
    <source>
        <strain evidence="6">SH1</strain>
    </source>
</reference>
<dbReference type="EMBL" id="CAJFCW020000002">
    <property type="protein sequence ID" value="CAG9091581.1"/>
    <property type="molecule type" value="Genomic_DNA"/>
</dbReference>
<name>A0A811K567_9BILA</name>
<feature type="transmembrane region" description="Helical" evidence="5">
    <location>
        <begin position="84"/>
        <end position="111"/>
    </location>
</feature>
<keyword evidence="2 5" id="KW-0812">Transmembrane</keyword>
<feature type="transmembrane region" description="Helical" evidence="5">
    <location>
        <begin position="287"/>
        <end position="306"/>
    </location>
</feature>
<evidence type="ECO:0000256" key="2">
    <source>
        <dbReference type="ARBA" id="ARBA00022692"/>
    </source>
</evidence>
<feature type="transmembrane region" description="Helical" evidence="5">
    <location>
        <begin position="48"/>
        <end position="72"/>
    </location>
</feature>
<comment type="caution">
    <text evidence="6">The sequence shown here is derived from an EMBL/GenBank/DDBJ whole genome shotgun (WGS) entry which is preliminary data.</text>
</comment>
<proteinExistence type="predicted"/>
<dbReference type="AlphaFoldDB" id="A0A811K567"/>
<sequence>MQSLPPPKRRTAREWFQKYFNHVEEDDDTQSLCDLTPEGQFVERHRKLIAFGIPVIVLQFLWWTTAITYNYFALYSTHWHMPVTMLFGAIVAGMTSEGGGAIAFPVMTFVLHMSPKDGRDFSITIQACGMSAALFAIVFMRLRVEWRAITFGVIGSIPGQIFGLYFVDPNFTAPEKKMLFVSIWSSFAVALWILNREKKRKTFPQIQEFCFWKAMVLVATGFVGGVFTAFAGSGVDICIFSIITLLFNVSEKNATPTTVIAMALSSQFCVYWRYMIMGDVNDIVVDYIKVTIPIAVGLCPVGSYVASFLHRQVLAHFVYILEATAMIGFLLTGPSLQLMMSSSSILFCGFLFFTFLCKKGKDLVPLEDEQKVPLDFNISA</sequence>
<dbReference type="GO" id="GO:0016020">
    <property type="term" value="C:membrane"/>
    <property type="evidence" value="ECO:0007669"/>
    <property type="project" value="UniProtKB-SubCell"/>
</dbReference>
<feature type="transmembrane region" description="Helical" evidence="5">
    <location>
        <begin position="313"/>
        <end position="332"/>
    </location>
</feature>